<name>A0ABR1V907_9PEZI</name>
<evidence type="ECO:0000313" key="3">
    <source>
        <dbReference type="Proteomes" id="UP001433268"/>
    </source>
</evidence>
<evidence type="ECO:0000313" key="2">
    <source>
        <dbReference type="EMBL" id="KAK8066786.1"/>
    </source>
</evidence>
<comment type="caution">
    <text evidence="2">The sequence shown here is derived from an EMBL/GenBank/DDBJ whole genome shotgun (WGS) entry which is preliminary data.</text>
</comment>
<sequence length="218" mass="25989">MSQFHPFPRLPPELRQQIWQLSIEPRQLIIRSNNLSRTALQAKPPAQLHACHESRARLAGRLYVQAFRTKQNADLYDWVNFDVDTIYAYPLFLVRFSDQELARTRRLVLAVVDSFFFLKQHYDELCRRMPALRDVTVLSMGLDGVSEEIWLDDWAHVFFKLYRNEKEGAVSFYLRVLAPDDRTAWTAAELNPDNYYEQWRMLRDRGFPVVRIRINRLR</sequence>
<protein>
    <recommendedName>
        <fullName evidence="1">2EXR domain-containing protein</fullName>
    </recommendedName>
</protein>
<proteinExistence type="predicted"/>
<reference evidence="2 3" key="1">
    <citation type="submission" date="2023-01" db="EMBL/GenBank/DDBJ databases">
        <title>Analysis of 21 Apiospora genomes using comparative genomics revels a genus with tremendous synthesis potential of carbohydrate active enzymes and secondary metabolites.</title>
        <authorList>
            <person name="Sorensen T."/>
        </authorList>
    </citation>
    <scope>NUCLEOTIDE SEQUENCE [LARGE SCALE GENOMIC DNA]</scope>
    <source>
        <strain evidence="2 3">CBS 114990</strain>
    </source>
</reference>
<dbReference type="InterPro" id="IPR045518">
    <property type="entry name" value="2EXR"/>
</dbReference>
<dbReference type="PANTHER" id="PTHR35910">
    <property type="entry name" value="2EXR DOMAIN-CONTAINING PROTEIN"/>
    <property type="match status" value="1"/>
</dbReference>
<dbReference type="Proteomes" id="UP001433268">
    <property type="component" value="Unassembled WGS sequence"/>
</dbReference>
<dbReference type="RefSeq" id="XP_066663539.1">
    <property type="nucleotide sequence ID" value="XM_066817847.1"/>
</dbReference>
<gene>
    <name evidence="2" type="ORF">PG997_013533</name>
</gene>
<dbReference type="PANTHER" id="PTHR35910:SF1">
    <property type="entry name" value="2EXR DOMAIN-CONTAINING PROTEIN"/>
    <property type="match status" value="1"/>
</dbReference>
<dbReference type="Pfam" id="PF20150">
    <property type="entry name" value="2EXR"/>
    <property type="match status" value="1"/>
</dbReference>
<accession>A0ABR1V907</accession>
<dbReference type="EMBL" id="JAQQWN010000009">
    <property type="protein sequence ID" value="KAK8066786.1"/>
    <property type="molecule type" value="Genomic_DNA"/>
</dbReference>
<evidence type="ECO:0000259" key="1">
    <source>
        <dbReference type="Pfam" id="PF20150"/>
    </source>
</evidence>
<dbReference type="GeneID" id="92050907"/>
<keyword evidence="3" id="KW-1185">Reference proteome</keyword>
<organism evidence="2 3">
    <name type="scientific">Apiospora hydei</name>
    <dbReference type="NCBI Taxonomy" id="1337664"/>
    <lineage>
        <taxon>Eukaryota</taxon>
        <taxon>Fungi</taxon>
        <taxon>Dikarya</taxon>
        <taxon>Ascomycota</taxon>
        <taxon>Pezizomycotina</taxon>
        <taxon>Sordariomycetes</taxon>
        <taxon>Xylariomycetidae</taxon>
        <taxon>Amphisphaeriales</taxon>
        <taxon>Apiosporaceae</taxon>
        <taxon>Apiospora</taxon>
    </lineage>
</organism>
<feature type="domain" description="2EXR" evidence="1">
    <location>
        <begin position="4"/>
        <end position="86"/>
    </location>
</feature>